<sequence length="107" mass="12198">LHSCLLFTMKAFLNVFNLQVVNIRSEGQTVRRGTAIVSLSSQEALANALKMNSMVNSAFSLETNCSFTFFKKLSSKFYPCLRLQLHEVGLHIISFSLHFFFLIRSLF</sequence>
<name>A0A0R3QHS2_9BILA</name>
<proteinExistence type="predicted"/>
<dbReference type="WBParaSite" id="BTMF_0000594001-mRNA-1">
    <property type="protein sequence ID" value="BTMF_0000594001-mRNA-1"/>
    <property type="gene ID" value="BTMF_0000594001"/>
</dbReference>
<protein>
    <submittedName>
        <fullName evidence="1">RRM domain-containing protein</fullName>
    </submittedName>
</protein>
<accession>A0A0R3QHS2</accession>
<organism evidence="1">
    <name type="scientific">Brugia timori</name>
    <dbReference type="NCBI Taxonomy" id="42155"/>
    <lineage>
        <taxon>Eukaryota</taxon>
        <taxon>Metazoa</taxon>
        <taxon>Ecdysozoa</taxon>
        <taxon>Nematoda</taxon>
        <taxon>Chromadorea</taxon>
        <taxon>Rhabditida</taxon>
        <taxon>Spirurina</taxon>
        <taxon>Spiruromorpha</taxon>
        <taxon>Filarioidea</taxon>
        <taxon>Onchocercidae</taxon>
        <taxon>Brugia</taxon>
    </lineage>
</organism>
<dbReference type="AlphaFoldDB" id="A0A0R3QHS2"/>
<evidence type="ECO:0000313" key="1">
    <source>
        <dbReference type="WBParaSite" id="BTMF_0000594001-mRNA-1"/>
    </source>
</evidence>
<reference evidence="1" key="1">
    <citation type="submission" date="2017-02" db="UniProtKB">
        <authorList>
            <consortium name="WormBaseParasite"/>
        </authorList>
    </citation>
    <scope>IDENTIFICATION</scope>
</reference>